<protein>
    <submittedName>
        <fullName evidence="2">Uncharacterized protein</fullName>
    </submittedName>
</protein>
<organism evidence="1 2">
    <name type="scientific">Acrobeloides nanus</name>
    <dbReference type="NCBI Taxonomy" id="290746"/>
    <lineage>
        <taxon>Eukaryota</taxon>
        <taxon>Metazoa</taxon>
        <taxon>Ecdysozoa</taxon>
        <taxon>Nematoda</taxon>
        <taxon>Chromadorea</taxon>
        <taxon>Rhabditida</taxon>
        <taxon>Tylenchina</taxon>
        <taxon>Cephalobomorpha</taxon>
        <taxon>Cephaloboidea</taxon>
        <taxon>Cephalobidae</taxon>
        <taxon>Acrobeloides</taxon>
    </lineage>
</organism>
<name>A0A914DY62_9BILA</name>
<accession>A0A914DY62</accession>
<evidence type="ECO:0000313" key="2">
    <source>
        <dbReference type="WBParaSite" id="ACRNAN_scaffold4303.g12145.t1"/>
    </source>
</evidence>
<dbReference type="WBParaSite" id="ACRNAN_scaffold4303.g12145.t1">
    <property type="protein sequence ID" value="ACRNAN_scaffold4303.g12145.t1"/>
    <property type="gene ID" value="ACRNAN_scaffold4303.g12145"/>
</dbReference>
<proteinExistence type="predicted"/>
<evidence type="ECO:0000313" key="1">
    <source>
        <dbReference type="Proteomes" id="UP000887540"/>
    </source>
</evidence>
<dbReference type="Proteomes" id="UP000887540">
    <property type="component" value="Unplaced"/>
</dbReference>
<dbReference type="AlphaFoldDB" id="A0A914DY62"/>
<reference evidence="2" key="1">
    <citation type="submission" date="2022-11" db="UniProtKB">
        <authorList>
            <consortium name="WormBaseParasite"/>
        </authorList>
    </citation>
    <scope>IDENTIFICATION</scope>
</reference>
<sequence>MYGLKRTTIIEILRVKDKIMQAVDDGYGTNRKNFKNAESPVLDQRLLEWFRGIRSQKTPVIEHESTQCQEPMEVNLLEHDESEEDPQSFME</sequence>
<keyword evidence="1" id="KW-1185">Reference proteome</keyword>